<name>A0A4Y3NFE8_PAEAU</name>
<protein>
    <recommendedName>
        <fullName evidence="4">DUF4381 domain-containing protein</fullName>
    </recommendedName>
</protein>
<dbReference type="AlphaFoldDB" id="A0A4Y3NFE8"/>
<proteinExistence type="predicted"/>
<reference evidence="2 3" key="1">
    <citation type="submission" date="2019-06" db="EMBL/GenBank/DDBJ databases">
        <title>Whole genome shotgun sequence of Paenarthrobacter aurescens NBRC 12136.</title>
        <authorList>
            <person name="Hosoyama A."/>
            <person name="Uohara A."/>
            <person name="Ohji S."/>
            <person name="Ichikawa N."/>
        </authorList>
    </citation>
    <scope>NUCLEOTIDE SEQUENCE [LARGE SCALE GENOMIC DNA]</scope>
    <source>
        <strain evidence="2 3">NBRC 12136</strain>
    </source>
</reference>
<evidence type="ECO:0000313" key="2">
    <source>
        <dbReference type="EMBL" id="GEB20412.1"/>
    </source>
</evidence>
<comment type="caution">
    <text evidence="2">The sequence shown here is derived from an EMBL/GenBank/DDBJ whole genome shotgun (WGS) entry which is preliminary data.</text>
</comment>
<sequence length="159" mass="17800">MAAMQDENGFYSPLQYQPQWFWLGLVMVLLVGLWYAAIFLWGRKKAPARQNAPAHQGPHLERLRSECLQAIDATAEDADAGRLPERDAHQKLSFLVREFAGTAKGLPLTSMTLEELRRHEYNGLAAGIAGIYPSEFAPQPTHTVQESAEAARQVVRAWN</sequence>
<accession>A0A4Y3NFE8</accession>
<dbReference type="EMBL" id="BJMD01000020">
    <property type="protein sequence ID" value="GEB20412.1"/>
    <property type="molecule type" value="Genomic_DNA"/>
</dbReference>
<keyword evidence="3" id="KW-1185">Reference proteome</keyword>
<evidence type="ECO:0008006" key="4">
    <source>
        <dbReference type="Google" id="ProtNLM"/>
    </source>
</evidence>
<evidence type="ECO:0000313" key="3">
    <source>
        <dbReference type="Proteomes" id="UP000317715"/>
    </source>
</evidence>
<evidence type="ECO:0000256" key="1">
    <source>
        <dbReference type="SAM" id="Phobius"/>
    </source>
</evidence>
<keyword evidence="1" id="KW-1133">Transmembrane helix</keyword>
<keyword evidence="1" id="KW-0812">Transmembrane</keyword>
<keyword evidence="1" id="KW-0472">Membrane</keyword>
<gene>
    <name evidence="2" type="ORF">AAU01_31670</name>
</gene>
<dbReference type="Proteomes" id="UP000317715">
    <property type="component" value="Unassembled WGS sequence"/>
</dbReference>
<feature type="transmembrane region" description="Helical" evidence="1">
    <location>
        <begin position="20"/>
        <end position="41"/>
    </location>
</feature>
<organism evidence="2 3">
    <name type="scientific">Paenarthrobacter aurescens</name>
    <name type="common">Arthrobacter aurescens</name>
    <dbReference type="NCBI Taxonomy" id="43663"/>
    <lineage>
        <taxon>Bacteria</taxon>
        <taxon>Bacillati</taxon>
        <taxon>Actinomycetota</taxon>
        <taxon>Actinomycetes</taxon>
        <taxon>Micrococcales</taxon>
        <taxon>Micrococcaceae</taxon>
        <taxon>Paenarthrobacter</taxon>
    </lineage>
</organism>